<evidence type="ECO:0000256" key="4">
    <source>
        <dbReference type="ARBA" id="ARBA00015108"/>
    </source>
</evidence>
<reference evidence="10 11" key="1">
    <citation type="submission" date="2014-02" db="EMBL/GenBank/DDBJ databases">
        <title>The genome sequence of the entomopathogenic fungus Metarhizium robertsii ARSEF 2575.</title>
        <authorList>
            <person name="Giuliano Garisto Donzelli B."/>
            <person name="Roe B.A."/>
            <person name="Macmil S.L."/>
            <person name="Krasnoff S.B."/>
            <person name="Gibson D.M."/>
        </authorList>
    </citation>
    <scope>NUCLEOTIDE SEQUENCE [LARGE SCALE GENOMIC DNA]</scope>
    <source>
        <strain evidence="10 11">ARSEF 2575</strain>
    </source>
</reference>
<dbReference type="GO" id="GO:0044183">
    <property type="term" value="F:protein folding chaperone"/>
    <property type="evidence" value="ECO:0007669"/>
    <property type="project" value="TreeGrafter"/>
</dbReference>
<dbReference type="PANTHER" id="PTHR46749">
    <property type="entry name" value="COMPLEX III ASSEMBLY FACTOR LYRM7"/>
    <property type="match status" value="1"/>
</dbReference>
<evidence type="ECO:0000256" key="2">
    <source>
        <dbReference type="ARBA" id="ARBA00009949"/>
    </source>
</evidence>
<dbReference type="CDD" id="cd20267">
    <property type="entry name" value="Complex1_LYR_LYRM7"/>
    <property type="match status" value="1"/>
</dbReference>
<comment type="similarity">
    <text evidence="2">Belongs to the complex I LYR family. MZM1 subfamily.</text>
</comment>
<gene>
    <name evidence="10" type="ORF">X797_007700</name>
</gene>
<evidence type="ECO:0000313" key="10">
    <source>
        <dbReference type="EMBL" id="EXU99271.1"/>
    </source>
</evidence>
<dbReference type="OrthoDB" id="529194at2759"/>
<evidence type="ECO:0000256" key="8">
    <source>
        <dbReference type="ARBA" id="ARBA00025268"/>
    </source>
</evidence>
<feature type="compositionally biased region" description="Basic and acidic residues" evidence="9">
    <location>
        <begin position="89"/>
        <end position="98"/>
    </location>
</feature>
<evidence type="ECO:0000256" key="6">
    <source>
        <dbReference type="ARBA" id="ARBA00023128"/>
    </source>
</evidence>
<sequence length="117" mass="12699">MALAAYRNLMRAARIAFQERLKGDAPILAAAQQQIRHEFRQKSSLNSSDASTQEAIQHAQEVANFLKANVVQGKRMESGENMYQLRIHEHTERGDNESVKTAGSGAVGGGCCGGNGR</sequence>
<evidence type="ECO:0000256" key="1">
    <source>
        <dbReference type="ARBA" id="ARBA00004305"/>
    </source>
</evidence>
<protein>
    <recommendedName>
        <fullName evidence="4">Mitochondrial zinc maintenance protein 1, mitochondrial</fullName>
    </recommendedName>
</protein>
<evidence type="ECO:0000256" key="7">
    <source>
        <dbReference type="ARBA" id="ARBA00023186"/>
    </source>
</evidence>
<name>A0A014P7T2_9HYPO</name>
<evidence type="ECO:0000256" key="3">
    <source>
        <dbReference type="ARBA" id="ARBA00011589"/>
    </source>
</evidence>
<comment type="caution">
    <text evidence="10">The sequence shown here is derived from an EMBL/GenBank/DDBJ whole genome shotgun (WGS) entry which is preliminary data.</text>
</comment>
<evidence type="ECO:0000256" key="5">
    <source>
        <dbReference type="ARBA" id="ARBA00022946"/>
    </source>
</evidence>
<dbReference type="EMBL" id="JELW01000020">
    <property type="protein sequence ID" value="EXU99271.1"/>
    <property type="molecule type" value="Genomic_DNA"/>
</dbReference>
<dbReference type="InterPro" id="IPR050435">
    <property type="entry name" value="MZM1/LYRM7"/>
</dbReference>
<dbReference type="PANTHER" id="PTHR46749:SF1">
    <property type="entry name" value="COMPLEX III ASSEMBLY FACTOR LYRM7"/>
    <property type="match status" value="1"/>
</dbReference>
<evidence type="ECO:0000256" key="9">
    <source>
        <dbReference type="SAM" id="MobiDB-lite"/>
    </source>
</evidence>
<feature type="region of interest" description="Disordered" evidence="9">
    <location>
        <begin position="89"/>
        <end position="117"/>
    </location>
</feature>
<organism evidence="10 11">
    <name type="scientific">Metarhizium robertsii</name>
    <dbReference type="NCBI Taxonomy" id="568076"/>
    <lineage>
        <taxon>Eukaryota</taxon>
        <taxon>Fungi</taxon>
        <taxon>Dikarya</taxon>
        <taxon>Ascomycota</taxon>
        <taxon>Pezizomycotina</taxon>
        <taxon>Sordariomycetes</taxon>
        <taxon>Hypocreomycetidae</taxon>
        <taxon>Hypocreales</taxon>
        <taxon>Clavicipitaceae</taxon>
        <taxon>Metarhizium</taxon>
    </lineage>
</organism>
<evidence type="ECO:0000313" key="11">
    <source>
        <dbReference type="Proteomes" id="UP000030151"/>
    </source>
</evidence>
<keyword evidence="5" id="KW-0809">Transit peptide</keyword>
<comment type="subcellular location">
    <subcellularLocation>
        <location evidence="1">Mitochondrion matrix</location>
    </subcellularLocation>
</comment>
<dbReference type="eggNOG" id="ENOG502S6EF">
    <property type="taxonomic scope" value="Eukaryota"/>
</dbReference>
<comment type="subunit">
    <text evidence="3">Interacts with RIP1.</text>
</comment>
<comment type="function">
    <text evidence="8">Assembly factor required for Rieske Fe-S protein RIP1 incorporation into the cytochrome b-c1 (CIII) complex. Functions as a chaperone, binding to this subunit within the mitochondrial matrix and stabilizing it prior to its translocation and insertion into the late CIII dimeric intermediate within the mitochondrial inner membrane. Modulates the mitochondrial matrix zinc pool.</text>
</comment>
<dbReference type="Pfam" id="PF13233">
    <property type="entry name" value="Complex1_LYR_2"/>
    <property type="match status" value="1"/>
</dbReference>
<keyword evidence="7" id="KW-0143">Chaperone</keyword>
<dbReference type="Proteomes" id="UP000030151">
    <property type="component" value="Unassembled WGS sequence"/>
</dbReference>
<feature type="compositionally biased region" description="Gly residues" evidence="9">
    <location>
        <begin position="105"/>
        <end position="117"/>
    </location>
</feature>
<proteinExistence type="inferred from homology"/>
<dbReference type="InterPro" id="IPR045298">
    <property type="entry name" value="Complex1_LYR_LYRM7"/>
</dbReference>
<dbReference type="GO" id="GO:0034551">
    <property type="term" value="P:mitochondrial respiratory chain complex III assembly"/>
    <property type="evidence" value="ECO:0007669"/>
    <property type="project" value="InterPro"/>
</dbReference>
<dbReference type="AlphaFoldDB" id="A0A014P7T2"/>
<accession>A0A014P7T2</accession>
<dbReference type="HOGENOM" id="CLU_147114_2_2_1"/>
<dbReference type="GO" id="GO:0005759">
    <property type="term" value="C:mitochondrial matrix"/>
    <property type="evidence" value="ECO:0007669"/>
    <property type="project" value="UniProtKB-SubCell"/>
</dbReference>
<keyword evidence="6" id="KW-0496">Mitochondrion</keyword>